<feature type="modified residue" description="4-aspartylphosphate" evidence="9">
    <location>
        <position position="740"/>
    </location>
</feature>
<keyword evidence="6" id="KW-0805">Transcription regulation</keyword>
<dbReference type="PANTHER" id="PTHR43547:SF2">
    <property type="entry name" value="HYBRID SIGNAL TRANSDUCTION HISTIDINE KINASE C"/>
    <property type="match status" value="1"/>
</dbReference>
<keyword evidence="12" id="KW-1133">Transmembrane helix</keyword>
<dbReference type="Gene3D" id="3.40.50.2300">
    <property type="match status" value="1"/>
</dbReference>
<keyword evidence="10" id="KW-0802">TPR repeat</keyword>
<dbReference type="RefSeq" id="WP_115153833.1">
    <property type="nucleotide sequence ID" value="NZ_UGTJ01000001.1"/>
</dbReference>
<dbReference type="CDD" id="cd00075">
    <property type="entry name" value="HATPase"/>
    <property type="match status" value="1"/>
</dbReference>
<accession>A0AAQ1UJA9</accession>
<dbReference type="PROSITE" id="PS00041">
    <property type="entry name" value="HTH_ARAC_FAMILY_1"/>
    <property type="match status" value="1"/>
</dbReference>
<reference evidence="16 17" key="1">
    <citation type="submission" date="2018-06" db="EMBL/GenBank/DDBJ databases">
        <authorList>
            <consortium name="Pathogen Informatics"/>
            <person name="Doyle S."/>
        </authorList>
    </citation>
    <scope>NUCLEOTIDE SEQUENCE [LARGE SCALE GENOMIC DNA]</scope>
    <source>
        <strain evidence="16 17">NCTC13063</strain>
    </source>
</reference>
<evidence type="ECO:0000256" key="8">
    <source>
        <dbReference type="ARBA" id="ARBA00023163"/>
    </source>
</evidence>
<dbReference type="PROSITE" id="PS50110">
    <property type="entry name" value="RESPONSE_REGULATORY"/>
    <property type="match status" value="1"/>
</dbReference>
<dbReference type="SMART" id="SM00387">
    <property type="entry name" value="HATPase_c"/>
    <property type="match status" value="1"/>
</dbReference>
<dbReference type="InterPro" id="IPR003661">
    <property type="entry name" value="HisK_dim/P_dom"/>
</dbReference>
<dbReference type="GO" id="GO:0003700">
    <property type="term" value="F:DNA-binding transcription factor activity"/>
    <property type="evidence" value="ECO:0007669"/>
    <property type="project" value="InterPro"/>
</dbReference>
<dbReference type="Gene3D" id="1.10.10.60">
    <property type="entry name" value="Homeodomain-like"/>
    <property type="match status" value="2"/>
</dbReference>
<dbReference type="CDD" id="cd00082">
    <property type="entry name" value="HisKA"/>
    <property type="match status" value="1"/>
</dbReference>
<name>A0AAQ1UJA9_9BACT</name>
<evidence type="ECO:0000313" key="16">
    <source>
        <dbReference type="EMBL" id="SUB80375.1"/>
    </source>
</evidence>
<dbReference type="InterPro" id="IPR009057">
    <property type="entry name" value="Homeodomain-like_sf"/>
</dbReference>
<dbReference type="Pfam" id="PF00072">
    <property type="entry name" value="Response_reg"/>
    <property type="match status" value="1"/>
</dbReference>
<dbReference type="SMART" id="SM00448">
    <property type="entry name" value="REC"/>
    <property type="match status" value="1"/>
</dbReference>
<keyword evidence="11" id="KW-0175">Coiled coil</keyword>
<evidence type="ECO:0000256" key="1">
    <source>
        <dbReference type="ARBA" id="ARBA00000085"/>
    </source>
</evidence>
<dbReference type="Proteomes" id="UP000255283">
    <property type="component" value="Unassembled WGS sequence"/>
</dbReference>
<organism evidence="16 17">
    <name type="scientific">Segatella buccae</name>
    <dbReference type="NCBI Taxonomy" id="28126"/>
    <lineage>
        <taxon>Bacteria</taxon>
        <taxon>Pseudomonadati</taxon>
        <taxon>Bacteroidota</taxon>
        <taxon>Bacteroidia</taxon>
        <taxon>Bacteroidales</taxon>
        <taxon>Prevotellaceae</taxon>
        <taxon>Segatella</taxon>
    </lineage>
</organism>
<dbReference type="Gene3D" id="1.25.40.10">
    <property type="entry name" value="Tetratricopeptide repeat domain"/>
    <property type="match status" value="2"/>
</dbReference>
<dbReference type="SMART" id="SM00028">
    <property type="entry name" value="TPR"/>
    <property type="match status" value="6"/>
</dbReference>
<dbReference type="FunFam" id="3.30.565.10:FF:000006">
    <property type="entry name" value="Sensor histidine kinase WalK"/>
    <property type="match status" value="1"/>
</dbReference>
<dbReference type="InterPro" id="IPR019734">
    <property type="entry name" value="TPR_rpt"/>
</dbReference>
<feature type="domain" description="HTH araC/xylS-type" evidence="13">
    <location>
        <begin position="840"/>
        <end position="940"/>
    </location>
</feature>
<keyword evidence="4 16" id="KW-0808">Transferase</keyword>
<keyword evidence="12" id="KW-0812">Transmembrane</keyword>
<dbReference type="Gene3D" id="1.10.287.130">
    <property type="match status" value="1"/>
</dbReference>
<feature type="transmembrane region" description="Helical" evidence="12">
    <location>
        <begin position="396"/>
        <end position="417"/>
    </location>
</feature>
<dbReference type="InterPro" id="IPR003594">
    <property type="entry name" value="HATPase_dom"/>
</dbReference>
<evidence type="ECO:0000256" key="5">
    <source>
        <dbReference type="ARBA" id="ARBA00022777"/>
    </source>
</evidence>
<comment type="caution">
    <text evidence="16">The sequence shown here is derived from an EMBL/GenBank/DDBJ whole genome shotgun (WGS) entry which is preliminary data.</text>
</comment>
<dbReference type="EMBL" id="UGTJ01000001">
    <property type="protein sequence ID" value="SUB80375.1"/>
    <property type="molecule type" value="Genomic_DNA"/>
</dbReference>
<keyword evidence="8" id="KW-0804">Transcription</keyword>
<evidence type="ECO:0000256" key="2">
    <source>
        <dbReference type="ARBA" id="ARBA00012438"/>
    </source>
</evidence>
<dbReference type="Pfam" id="PF02518">
    <property type="entry name" value="HATPase_c"/>
    <property type="match status" value="1"/>
</dbReference>
<dbReference type="Gene3D" id="3.30.565.10">
    <property type="entry name" value="Histidine kinase-like ATPase, C-terminal domain"/>
    <property type="match status" value="1"/>
</dbReference>
<dbReference type="AlphaFoldDB" id="A0AAQ1UJA9"/>
<dbReference type="InterPro" id="IPR005467">
    <property type="entry name" value="His_kinase_dom"/>
</dbReference>
<dbReference type="SUPFAM" id="SSF55874">
    <property type="entry name" value="ATPase domain of HSP90 chaperone/DNA topoisomerase II/histidine kinase"/>
    <property type="match status" value="1"/>
</dbReference>
<dbReference type="InterPro" id="IPR004358">
    <property type="entry name" value="Sig_transdc_His_kin-like_C"/>
</dbReference>
<keyword evidence="5 16" id="KW-0418">Kinase</keyword>
<dbReference type="PANTHER" id="PTHR43547">
    <property type="entry name" value="TWO-COMPONENT HISTIDINE KINASE"/>
    <property type="match status" value="1"/>
</dbReference>
<evidence type="ECO:0000256" key="7">
    <source>
        <dbReference type="ARBA" id="ARBA00023125"/>
    </source>
</evidence>
<proteinExistence type="predicted"/>
<dbReference type="InterPro" id="IPR018062">
    <property type="entry name" value="HTH_AraC-typ_CS"/>
</dbReference>
<dbReference type="Pfam" id="PF00512">
    <property type="entry name" value="HisKA"/>
    <property type="match status" value="1"/>
</dbReference>
<dbReference type="SUPFAM" id="SSF52172">
    <property type="entry name" value="CheY-like"/>
    <property type="match status" value="1"/>
</dbReference>
<dbReference type="SUPFAM" id="SSF46689">
    <property type="entry name" value="Homeodomain-like"/>
    <property type="match status" value="1"/>
</dbReference>
<evidence type="ECO:0000256" key="11">
    <source>
        <dbReference type="SAM" id="Coils"/>
    </source>
</evidence>
<evidence type="ECO:0000256" key="9">
    <source>
        <dbReference type="PROSITE-ProRule" id="PRU00169"/>
    </source>
</evidence>
<dbReference type="Pfam" id="PF12833">
    <property type="entry name" value="HTH_18"/>
    <property type="match status" value="1"/>
</dbReference>
<gene>
    <name evidence="16" type="primary">luxQ</name>
    <name evidence="16" type="ORF">NCTC13063_01658</name>
</gene>
<dbReference type="PROSITE" id="PS50005">
    <property type="entry name" value="TPR"/>
    <property type="match status" value="1"/>
</dbReference>
<dbReference type="InterPro" id="IPR036890">
    <property type="entry name" value="HATPase_C_sf"/>
</dbReference>
<keyword evidence="7" id="KW-0238">DNA-binding</keyword>
<dbReference type="GO" id="GO:0043565">
    <property type="term" value="F:sequence-specific DNA binding"/>
    <property type="evidence" value="ECO:0007669"/>
    <property type="project" value="InterPro"/>
</dbReference>
<feature type="repeat" description="TPR" evidence="10">
    <location>
        <begin position="202"/>
        <end position="235"/>
    </location>
</feature>
<dbReference type="Pfam" id="PF13176">
    <property type="entry name" value="TPR_7"/>
    <property type="match status" value="1"/>
</dbReference>
<evidence type="ECO:0000256" key="10">
    <source>
        <dbReference type="PROSITE-ProRule" id="PRU00339"/>
    </source>
</evidence>
<feature type="domain" description="Histidine kinase" evidence="14">
    <location>
        <begin position="442"/>
        <end position="655"/>
    </location>
</feature>
<feature type="coiled-coil region" evidence="11">
    <location>
        <begin position="796"/>
        <end position="823"/>
    </location>
</feature>
<feature type="domain" description="Response regulatory" evidence="15">
    <location>
        <begin position="692"/>
        <end position="807"/>
    </location>
</feature>
<dbReference type="InterPro" id="IPR011006">
    <property type="entry name" value="CheY-like_superfamily"/>
</dbReference>
<comment type="catalytic activity">
    <reaction evidence="1">
        <text>ATP + protein L-histidine = ADP + protein N-phospho-L-histidine.</text>
        <dbReference type="EC" id="2.7.13.3"/>
    </reaction>
</comment>
<sequence>MTVLTTTFKKLIARPTTELGLLLLTLTAFFACGKRDTRFSPEKRRITDSIISSIGTEDSLAQIQKTMEQRGDRLGSIVALRELGRRMRNQSRFDKALKYHFNGLKQAENMHDTIEIVKALNNIGTDYRRLGVLDVAADYHYRALTMGQEYNDTSSQAQRNRVVSLNGLGNIYLTMGNLERADSVLHMALAGEKKLHSDLGQAINYANLGSIFRQKGKTDSAWVYYRRAMVFNQKAHSELGMALCHTYLGSLYEDEQEYENAIVEYNIAYESMKQQKDEWHELVTMLAMARIQEKMGNTEMALSILEEALSKARDIKSVEYQAEIFELYYFIYKRKGDFRLALFYHEKAAVLQDSVMDIKKVNRIQNISLGIERNRQMKKVNEAKQEYEAERASKRVFFLVFVLIIVIFVVGLAQMYYMMRIKTRNQRAMQRLSSMRETFFTNITHEFRTPLTVILGLCRNLQQTAPDDQTRGIGKTIEHHGNNLLTLINQLLEISKVKSVVGEPDWRHGNLTAHIATIVDGYRQFAHEKLIELNFIAQGPMEMDFVPDYINKVVGNLLSNALKFTPEHGRIEVTAKVEKGQAVMSVSDTGPGMDEESTRRLFEPFFQVNNDSKHLGTGVGLALVRQLVDSINGNISVESVPGKGSRFIVTMPMKHGDGKWKTTGDVCPQKVAEPYKSSELKDSDNTDEGRTRILIVEDNRDVAAYTGSLLSDRYDLFYAANGKLGVKKAESIVPDLIITDLMMPEMDGLELCRHVRKTELISHVPIIVITAKTSEADRIKGLEAGADAYLDKPFNSDELCVRVEKLLEQRQLLREKFQKALIEGKEEDVQCSDADQRFLSKVVDSVFTLMDRKQVDVHNVASQLCMSHQQLYRKIVSLTGVTPATYIMQLRMKRARLLLENHPEMNIFEVATSCGFDEPSNFTRNFRKIYGVPPTQYVKRGAPDCSAEENNGKE</sequence>
<dbReference type="PROSITE" id="PS01124">
    <property type="entry name" value="HTH_ARAC_FAMILY_2"/>
    <property type="match status" value="1"/>
</dbReference>
<dbReference type="InterPro" id="IPR011990">
    <property type="entry name" value="TPR-like_helical_dom_sf"/>
</dbReference>
<evidence type="ECO:0000256" key="4">
    <source>
        <dbReference type="ARBA" id="ARBA00022679"/>
    </source>
</evidence>
<dbReference type="PRINTS" id="PR00344">
    <property type="entry name" value="BCTRLSENSOR"/>
</dbReference>
<feature type="coiled-coil region" evidence="11">
    <location>
        <begin position="255"/>
        <end position="308"/>
    </location>
</feature>
<dbReference type="SUPFAM" id="SSF48452">
    <property type="entry name" value="TPR-like"/>
    <property type="match status" value="2"/>
</dbReference>
<dbReference type="CDD" id="cd17574">
    <property type="entry name" value="REC_OmpR"/>
    <property type="match status" value="1"/>
</dbReference>
<dbReference type="GO" id="GO:0000155">
    <property type="term" value="F:phosphorelay sensor kinase activity"/>
    <property type="evidence" value="ECO:0007669"/>
    <property type="project" value="InterPro"/>
</dbReference>
<dbReference type="InterPro" id="IPR001789">
    <property type="entry name" value="Sig_transdc_resp-reg_receiver"/>
</dbReference>
<dbReference type="SMART" id="SM00342">
    <property type="entry name" value="HTH_ARAC"/>
    <property type="match status" value="1"/>
</dbReference>
<evidence type="ECO:0000259" key="15">
    <source>
        <dbReference type="PROSITE" id="PS50110"/>
    </source>
</evidence>
<evidence type="ECO:0000259" key="13">
    <source>
        <dbReference type="PROSITE" id="PS01124"/>
    </source>
</evidence>
<keyword evidence="12" id="KW-0472">Membrane</keyword>
<evidence type="ECO:0000256" key="6">
    <source>
        <dbReference type="ARBA" id="ARBA00023015"/>
    </source>
</evidence>
<evidence type="ECO:0000256" key="3">
    <source>
        <dbReference type="ARBA" id="ARBA00022553"/>
    </source>
</evidence>
<dbReference type="EC" id="2.7.13.3" evidence="2"/>
<dbReference type="InterPro" id="IPR036097">
    <property type="entry name" value="HisK_dim/P_sf"/>
</dbReference>
<protein>
    <recommendedName>
        <fullName evidence="2">histidine kinase</fullName>
        <ecNumber evidence="2">2.7.13.3</ecNumber>
    </recommendedName>
</protein>
<dbReference type="SMART" id="SM00388">
    <property type="entry name" value="HisKA"/>
    <property type="match status" value="1"/>
</dbReference>
<keyword evidence="3 9" id="KW-0597">Phosphoprotein</keyword>
<evidence type="ECO:0000259" key="14">
    <source>
        <dbReference type="PROSITE" id="PS50109"/>
    </source>
</evidence>
<dbReference type="InterPro" id="IPR018060">
    <property type="entry name" value="HTH_AraC"/>
</dbReference>
<evidence type="ECO:0000313" key="17">
    <source>
        <dbReference type="Proteomes" id="UP000255283"/>
    </source>
</evidence>
<dbReference type="PROSITE" id="PS50109">
    <property type="entry name" value="HIS_KIN"/>
    <property type="match status" value="1"/>
</dbReference>
<evidence type="ECO:0000256" key="12">
    <source>
        <dbReference type="SAM" id="Phobius"/>
    </source>
</evidence>
<dbReference type="SUPFAM" id="SSF47384">
    <property type="entry name" value="Homodimeric domain of signal transducing histidine kinase"/>
    <property type="match status" value="1"/>
</dbReference>